<keyword evidence="2" id="KW-1185">Reference proteome</keyword>
<dbReference type="PANTHER" id="PTHR43235">
    <property type="entry name" value="GLUTAMINE AMIDOTRANSFERASE PB2B2.05-RELATED"/>
    <property type="match status" value="1"/>
</dbReference>
<dbReference type="AlphaFoldDB" id="A0AA37DGQ2"/>
<dbReference type="PROSITE" id="PS51273">
    <property type="entry name" value="GATASE_TYPE_1"/>
    <property type="match status" value="1"/>
</dbReference>
<name>A0AA37DGQ2_9FIRM</name>
<accession>A0AA37DGQ2</accession>
<gene>
    <name evidence="1" type="ORF">HMPREF9623_00863</name>
</gene>
<dbReference type="InterPro" id="IPR029062">
    <property type="entry name" value="Class_I_gatase-like"/>
</dbReference>
<dbReference type="GO" id="GO:0033969">
    <property type="term" value="F:gamma-glutamyl-gamma-aminobutyrate hydrolase activity"/>
    <property type="evidence" value="ECO:0007669"/>
    <property type="project" value="TreeGrafter"/>
</dbReference>
<dbReference type="EMBL" id="AGEL01000006">
    <property type="protein sequence ID" value="EHO17264.1"/>
    <property type="molecule type" value="Genomic_DNA"/>
</dbReference>
<dbReference type="PANTHER" id="PTHR43235:SF1">
    <property type="entry name" value="GLUTAMINE AMIDOTRANSFERASE PB2B2.05-RELATED"/>
    <property type="match status" value="1"/>
</dbReference>
<dbReference type="InterPro" id="IPR011697">
    <property type="entry name" value="Peptidase_C26"/>
</dbReference>
<dbReference type="GO" id="GO:0006598">
    <property type="term" value="P:polyamine catabolic process"/>
    <property type="evidence" value="ECO:0007669"/>
    <property type="project" value="TreeGrafter"/>
</dbReference>
<evidence type="ECO:0000313" key="2">
    <source>
        <dbReference type="Proteomes" id="UP000018466"/>
    </source>
</evidence>
<dbReference type="InterPro" id="IPR044668">
    <property type="entry name" value="PuuD-like"/>
</dbReference>
<evidence type="ECO:0008006" key="3">
    <source>
        <dbReference type="Google" id="ProtNLM"/>
    </source>
</evidence>
<dbReference type="Proteomes" id="UP000018466">
    <property type="component" value="Unassembled WGS sequence"/>
</dbReference>
<dbReference type="RefSeq" id="WP_009532696.1">
    <property type="nucleotide sequence ID" value="NZ_JH590862.1"/>
</dbReference>
<dbReference type="GO" id="GO:0005829">
    <property type="term" value="C:cytosol"/>
    <property type="evidence" value="ECO:0007669"/>
    <property type="project" value="TreeGrafter"/>
</dbReference>
<sequence length="249" mass="27142">MEKRAVIGISTGLITDDGGIFPGYRRIYVNEDYINAILAAGGVPVMIPMNGDRAALSAVVDKLDALLITGGDDIDPIYYGEEPHRGLGRIVPERDSYDFTLYELARERHLPILGVCRGFQLINVAEGGSLYQDLGERSGEVLKHSQGHSPRVATHSVAVKAGSRLAEILGVTSHRVNSFHHQTVKKVGEPFAEVATAPDGVVEAVELPGDDFLIAVQWHPEMLESVDPVMRKLWQAFIAAGQRHQTAKN</sequence>
<reference evidence="1 2" key="1">
    <citation type="submission" date="2011-10" db="EMBL/GenBank/DDBJ databases">
        <title>The Genome Sequence of Lachnospiraceae bacterium ACC2.</title>
        <authorList>
            <consortium name="The Broad Institute Genome Sequencing Platform"/>
            <person name="Earl A."/>
            <person name="Ward D."/>
            <person name="Feldgarden M."/>
            <person name="Gevers D."/>
            <person name="Sizova M."/>
            <person name="Hazen A."/>
            <person name="Epstein S."/>
            <person name="Young S.K."/>
            <person name="Zeng Q."/>
            <person name="Gargeya S."/>
            <person name="Fitzgerald M."/>
            <person name="Haas B."/>
            <person name="Abouelleil A."/>
            <person name="Alvarado L."/>
            <person name="Arachchi H.M."/>
            <person name="Berlin A."/>
            <person name="Brown A."/>
            <person name="Chapman S.B."/>
            <person name="Chen Z."/>
            <person name="Dunbar C."/>
            <person name="Freedman E."/>
            <person name="Gearin G."/>
            <person name="Goldberg J."/>
            <person name="Griggs A."/>
            <person name="Gujja S."/>
            <person name="Heiman D."/>
            <person name="Howarth C."/>
            <person name="Larson L."/>
            <person name="Lui A."/>
            <person name="MacDonald P.J.P."/>
            <person name="Montmayeur A."/>
            <person name="Murphy C."/>
            <person name="Neiman D."/>
            <person name="Pearson M."/>
            <person name="Priest M."/>
            <person name="Roberts A."/>
            <person name="Saif S."/>
            <person name="Shea T."/>
            <person name="Shenoy N."/>
            <person name="Sisk P."/>
            <person name="Stolte C."/>
            <person name="Sykes S."/>
            <person name="Wortman J."/>
            <person name="Nusbaum C."/>
            <person name="Birren B."/>
        </authorList>
    </citation>
    <scope>NUCLEOTIDE SEQUENCE [LARGE SCALE GENOMIC DNA]</scope>
    <source>
        <strain evidence="1 2">ACC2</strain>
    </source>
</reference>
<organism evidence="1 2">
    <name type="scientific">Stomatobaculum longum</name>
    <dbReference type="NCBI Taxonomy" id="796942"/>
    <lineage>
        <taxon>Bacteria</taxon>
        <taxon>Bacillati</taxon>
        <taxon>Bacillota</taxon>
        <taxon>Clostridia</taxon>
        <taxon>Lachnospirales</taxon>
        <taxon>Lachnospiraceae</taxon>
        <taxon>Stomatobaculum</taxon>
    </lineage>
</organism>
<evidence type="ECO:0000313" key="1">
    <source>
        <dbReference type="EMBL" id="EHO17264.1"/>
    </source>
</evidence>
<dbReference type="FunFam" id="3.40.50.880:FF:000030">
    <property type="entry name" value="Gamma-glutamyl-gamma-aminobutyrate hydrolase PuuD"/>
    <property type="match status" value="1"/>
</dbReference>
<dbReference type="SUPFAM" id="SSF52317">
    <property type="entry name" value="Class I glutamine amidotransferase-like"/>
    <property type="match status" value="1"/>
</dbReference>
<dbReference type="Pfam" id="PF07722">
    <property type="entry name" value="Peptidase_C26"/>
    <property type="match status" value="1"/>
</dbReference>
<protein>
    <recommendedName>
        <fullName evidence="3">Glutamine amidotransferase</fullName>
    </recommendedName>
</protein>
<dbReference type="CDD" id="cd01745">
    <property type="entry name" value="GATase1_2"/>
    <property type="match status" value="1"/>
</dbReference>
<proteinExistence type="predicted"/>
<dbReference type="GeneID" id="86940632"/>
<dbReference type="Gene3D" id="3.40.50.880">
    <property type="match status" value="1"/>
</dbReference>
<comment type="caution">
    <text evidence="1">The sequence shown here is derived from an EMBL/GenBank/DDBJ whole genome shotgun (WGS) entry which is preliminary data.</text>
</comment>